<feature type="transmembrane region" description="Helical" evidence="2">
    <location>
        <begin position="228"/>
        <end position="252"/>
    </location>
</feature>
<sequence length="271" mass="28478">MAAGRRRPWESVVPELPSVAEEIRRQVEDGHRRRVGQPTPDARRGPDGNLPLPAAAAAAAAARPLLVLLLERQPLVGRVREGRRDHHDGPRRHQRPHHAPPHHLPLPAGQVDRQPGRPRRRGARQEGPRQGQYLEAAVERHGRPRGGRLPERHVGDGARAAEDADAPLAAPRELREGLGHVRAPGDLHDVAAERVGAVAGDEDGGLRLVLGSGGAAAGPAGAGLHGPLLGLVAAVVLVLLVVSGVGLGAGLLGRHVGSRGSRSPRLGPREA</sequence>
<name>A0AAX6IBD1_IRIPA</name>
<evidence type="ECO:0000256" key="1">
    <source>
        <dbReference type="SAM" id="MobiDB-lite"/>
    </source>
</evidence>
<dbReference type="EMBL" id="JANAVB010002796">
    <property type="protein sequence ID" value="KAJ6850562.1"/>
    <property type="molecule type" value="Genomic_DNA"/>
</dbReference>
<feature type="compositionally biased region" description="Basic and acidic residues" evidence="1">
    <location>
        <begin position="79"/>
        <end position="88"/>
    </location>
</feature>
<accession>A0AAX6IBD1</accession>
<feature type="compositionally biased region" description="Basic and acidic residues" evidence="1">
    <location>
        <begin position="21"/>
        <end position="31"/>
    </location>
</feature>
<feature type="compositionally biased region" description="Basic and acidic residues" evidence="1">
    <location>
        <begin position="148"/>
        <end position="162"/>
    </location>
</feature>
<evidence type="ECO:0000256" key="2">
    <source>
        <dbReference type="SAM" id="Phobius"/>
    </source>
</evidence>
<feature type="region of interest" description="Disordered" evidence="1">
    <location>
        <begin position="1"/>
        <end position="51"/>
    </location>
</feature>
<keyword evidence="4" id="KW-1185">Reference proteome</keyword>
<organism evidence="3 4">
    <name type="scientific">Iris pallida</name>
    <name type="common">Sweet iris</name>
    <dbReference type="NCBI Taxonomy" id="29817"/>
    <lineage>
        <taxon>Eukaryota</taxon>
        <taxon>Viridiplantae</taxon>
        <taxon>Streptophyta</taxon>
        <taxon>Embryophyta</taxon>
        <taxon>Tracheophyta</taxon>
        <taxon>Spermatophyta</taxon>
        <taxon>Magnoliopsida</taxon>
        <taxon>Liliopsida</taxon>
        <taxon>Asparagales</taxon>
        <taxon>Iridaceae</taxon>
        <taxon>Iridoideae</taxon>
        <taxon>Irideae</taxon>
        <taxon>Iris</taxon>
    </lineage>
</organism>
<evidence type="ECO:0000313" key="3">
    <source>
        <dbReference type="EMBL" id="KAJ6850562.1"/>
    </source>
</evidence>
<protein>
    <submittedName>
        <fullName evidence="3">AT-hook motif nuclear-localized protein 20</fullName>
    </submittedName>
</protein>
<feature type="compositionally biased region" description="Basic residues" evidence="1">
    <location>
        <begin position="89"/>
        <end position="101"/>
    </location>
</feature>
<feature type="region of interest" description="Disordered" evidence="1">
    <location>
        <begin position="79"/>
        <end position="163"/>
    </location>
</feature>
<dbReference type="Proteomes" id="UP001140949">
    <property type="component" value="Unassembled WGS sequence"/>
</dbReference>
<reference evidence="3" key="2">
    <citation type="submission" date="2023-04" db="EMBL/GenBank/DDBJ databases">
        <authorList>
            <person name="Bruccoleri R.E."/>
            <person name="Oakeley E.J."/>
            <person name="Faust A.-M."/>
            <person name="Dessus-Babus S."/>
            <person name="Altorfer M."/>
            <person name="Burckhardt D."/>
            <person name="Oertli M."/>
            <person name="Naumann U."/>
            <person name="Petersen F."/>
            <person name="Wong J."/>
        </authorList>
    </citation>
    <scope>NUCLEOTIDE SEQUENCE</scope>
    <source>
        <strain evidence="3">GSM-AAB239-AS_SAM_17_03QT</strain>
        <tissue evidence="3">Leaf</tissue>
    </source>
</reference>
<dbReference type="AlphaFoldDB" id="A0AAX6IBD1"/>
<reference evidence="3" key="1">
    <citation type="journal article" date="2023" name="GigaByte">
        <title>Genome assembly of the bearded iris, Iris pallida Lam.</title>
        <authorList>
            <person name="Bruccoleri R.E."/>
            <person name="Oakeley E.J."/>
            <person name="Faust A.M.E."/>
            <person name="Altorfer M."/>
            <person name="Dessus-Babus S."/>
            <person name="Burckhardt D."/>
            <person name="Oertli M."/>
            <person name="Naumann U."/>
            <person name="Petersen F."/>
            <person name="Wong J."/>
        </authorList>
    </citation>
    <scope>NUCLEOTIDE SEQUENCE</scope>
    <source>
        <strain evidence="3">GSM-AAB239-AS_SAM_17_03QT</strain>
    </source>
</reference>
<gene>
    <name evidence="3" type="ORF">M6B38_263485</name>
</gene>
<keyword evidence="2" id="KW-1133">Transmembrane helix</keyword>
<keyword evidence="2" id="KW-0812">Transmembrane</keyword>
<keyword evidence="2" id="KW-0472">Membrane</keyword>
<evidence type="ECO:0000313" key="4">
    <source>
        <dbReference type="Proteomes" id="UP001140949"/>
    </source>
</evidence>
<comment type="caution">
    <text evidence="3">The sequence shown here is derived from an EMBL/GenBank/DDBJ whole genome shotgun (WGS) entry which is preliminary data.</text>
</comment>
<proteinExistence type="predicted"/>